<keyword evidence="2" id="KW-1185">Reference proteome</keyword>
<dbReference type="HOGENOM" id="CLU_1988986_0_0_4"/>
<dbReference type="RefSeq" id="WP_012203822.1">
    <property type="nucleotide sequence ID" value="NC_010002.1"/>
</dbReference>
<dbReference type="Proteomes" id="UP000000784">
    <property type="component" value="Chromosome"/>
</dbReference>
<proteinExistence type="predicted"/>
<sequence>MPATTQEKQDYVNVINAIWGVGVIPQNTIDNINDDVIEKVDVALTSIRECSKAMIGIDAVFSIFYGTTYSSWKALLAAAREEVSKTGADWIDVLLGSSRYKICVNTAKAANRTHVQNALIEASMM</sequence>
<name>A9BYJ4_DELAS</name>
<protein>
    <submittedName>
        <fullName evidence="1">Uncharacterized protein</fullName>
    </submittedName>
</protein>
<reference evidence="2" key="2">
    <citation type="submission" date="2007-11" db="EMBL/GenBank/DDBJ databases">
        <title>Complete sequence of Delftia acidovorans DSM 14801 / SPH-1.</title>
        <authorList>
            <person name="Copeland A."/>
            <person name="Lucas S."/>
            <person name="Lapidus A."/>
            <person name="Barry K."/>
            <person name="Glavina del Rio T."/>
            <person name="Dalin E."/>
            <person name="Tice H."/>
            <person name="Pitluck S."/>
            <person name="Lowry S."/>
            <person name="Clum A."/>
            <person name="Schmutz J."/>
            <person name="Larimer F."/>
            <person name="Land M."/>
            <person name="Hauser L."/>
            <person name="Kyrpides N."/>
            <person name="Kim E."/>
            <person name="Schleheck D."/>
            <person name="Richardson P."/>
        </authorList>
    </citation>
    <scope>NUCLEOTIDE SEQUENCE [LARGE SCALE GENOMIC DNA]</scope>
    <source>
        <strain evidence="2">DSM 14801 / SPH-1</strain>
    </source>
</reference>
<dbReference type="AlphaFoldDB" id="A9BYJ4"/>
<accession>A9BYJ4</accession>
<gene>
    <name evidence="1" type="ordered locus">Daci_1897</name>
</gene>
<reference evidence="1 2" key="1">
    <citation type="journal article" date="2004" name="Appl. Environ. Microbiol.">
        <title>Mineralization of individual congeners of linear alkylbenzenesulfonate by defined pairs of heterotrophic bacteria.</title>
        <authorList>
            <person name="Schleheck D."/>
            <person name="Knepper T.P."/>
            <person name="Fischer K."/>
            <person name="Cook A.M."/>
        </authorList>
    </citation>
    <scope>NUCLEOTIDE SEQUENCE [LARGE SCALE GENOMIC DNA]</scope>
    <source>
        <strain evidence="2">DSM 14801 / SPH-1</strain>
    </source>
</reference>
<dbReference type="KEGG" id="dac:Daci_1897"/>
<dbReference type="EMBL" id="CP000884">
    <property type="protein sequence ID" value="ABX34537.1"/>
    <property type="molecule type" value="Genomic_DNA"/>
</dbReference>
<evidence type="ECO:0000313" key="2">
    <source>
        <dbReference type="Proteomes" id="UP000000784"/>
    </source>
</evidence>
<evidence type="ECO:0000313" key="1">
    <source>
        <dbReference type="EMBL" id="ABX34537.1"/>
    </source>
</evidence>
<dbReference type="GeneID" id="24114339"/>
<organism evidence="1 2">
    <name type="scientific">Delftia acidovorans (strain DSM 14801 / SPH-1)</name>
    <dbReference type="NCBI Taxonomy" id="398578"/>
    <lineage>
        <taxon>Bacteria</taxon>
        <taxon>Pseudomonadati</taxon>
        <taxon>Pseudomonadota</taxon>
        <taxon>Betaproteobacteria</taxon>
        <taxon>Burkholderiales</taxon>
        <taxon>Comamonadaceae</taxon>
        <taxon>Delftia</taxon>
    </lineage>
</organism>